<feature type="transmembrane region" description="Helical" evidence="1">
    <location>
        <begin position="132"/>
        <end position="156"/>
    </location>
</feature>
<reference evidence="2 3" key="1">
    <citation type="submission" date="2017-11" db="EMBL/GenBank/DDBJ databases">
        <title>Infants hospitalized years apart are colonized by the same room-sourced microbial strains.</title>
        <authorList>
            <person name="Brooks B."/>
            <person name="Olm M.R."/>
            <person name="Firek B.A."/>
            <person name="Baker R."/>
            <person name="Thomas B.C."/>
            <person name="Morowitz M.J."/>
            <person name="Banfield J.F."/>
        </authorList>
    </citation>
    <scope>NUCLEOTIDE SEQUENCE [LARGE SCALE GENOMIC DNA]</scope>
    <source>
        <strain evidence="2">S2_012_000_R3_87</strain>
    </source>
</reference>
<dbReference type="EMBL" id="QFNY01000093">
    <property type="protein sequence ID" value="PZP01095.1"/>
    <property type="molecule type" value="Genomic_DNA"/>
</dbReference>
<evidence type="ECO:0000256" key="1">
    <source>
        <dbReference type="SAM" id="Phobius"/>
    </source>
</evidence>
<protein>
    <recommendedName>
        <fullName evidence="4">DUF2567 domain-containing protein</fullName>
    </recommendedName>
</protein>
<accession>A0A2W5B2S4</accession>
<keyword evidence="1" id="KW-0472">Membrane</keyword>
<evidence type="ECO:0000313" key="2">
    <source>
        <dbReference type="EMBL" id="PZP01095.1"/>
    </source>
</evidence>
<evidence type="ECO:0000313" key="3">
    <source>
        <dbReference type="Proteomes" id="UP000249451"/>
    </source>
</evidence>
<proteinExistence type="predicted"/>
<comment type="caution">
    <text evidence="2">The sequence shown here is derived from an EMBL/GenBank/DDBJ whole genome shotgun (WGS) entry which is preliminary data.</text>
</comment>
<keyword evidence="1" id="KW-0812">Transmembrane</keyword>
<dbReference type="Proteomes" id="UP000249451">
    <property type="component" value="Unassembled WGS sequence"/>
</dbReference>
<dbReference type="AlphaFoldDB" id="A0A2W5B2S4"/>
<name>A0A2W5B2S4_9CORY</name>
<organism evidence="2 3">
    <name type="scientific">Corynebacterium urealyticum</name>
    <dbReference type="NCBI Taxonomy" id="43771"/>
    <lineage>
        <taxon>Bacteria</taxon>
        <taxon>Bacillati</taxon>
        <taxon>Actinomycetota</taxon>
        <taxon>Actinomycetes</taxon>
        <taxon>Mycobacteriales</taxon>
        <taxon>Corynebacteriaceae</taxon>
        <taxon>Corynebacterium</taxon>
    </lineage>
</organism>
<feature type="transmembrane region" description="Helical" evidence="1">
    <location>
        <begin position="12"/>
        <end position="34"/>
    </location>
</feature>
<feature type="transmembrane region" description="Helical" evidence="1">
    <location>
        <begin position="59"/>
        <end position="82"/>
    </location>
</feature>
<feature type="transmembrane region" description="Helical" evidence="1">
    <location>
        <begin position="89"/>
        <end position="112"/>
    </location>
</feature>
<sequence length="174" mass="18468">MRLASIARKAQPVSAVFLFAMLAYGVVGVLWGLWHPTVDVEVTANGALDPVPGTEDASFVGFACFVIVTGLLAFAVAGWSFLTKPRGPAMMIWTTLVVFSGTWWAFAIGARITSWKNTLPEGHPAPGDVLHLASADISLTALLLPMTIALVFYWCASVMSDSETFSDSAASAQS</sequence>
<gene>
    <name evidence="2" type="ORF">DI609_05000</name>
</gene>
<evidence type="ECO:0008006" key="4">
    <source>
        <dbReference type="Google" id="ProtNLM"/>
    </source>
</evidence>
<keyword evidence="1" id="KW-1133">Transmembrane helix</keyword>